<comment type="caution">
    <text evidence="4">The sequence shown here is derived from an EMBL/GenBank/DDBJ whole genome shotgun (WGS) entry which is preliminary data.</text>
</comment>
<keyword evidence="2" id="KW-1133">Transmembrane helix</keyword>
<evidence type="ECO:0000259" key="3">
    <source>
        <dbReference type="Pfam" id="PF19699"/>
    </source>
</evidence>
<dbReference type="AlphaFoldDB" id="A0ABD0PMA1"/>
<evidence type="ECO:0000256" key="1">
    <source>
        <dbReference type="SAM" id="MobiDB-lite"/>
    </source>
</evidence>
<name>A0ABD0PMA1_CIRMR</name>
<feature type="domain" description="Calsyntenin C-terminal" evidence="3">
    <location>
        <begin position="1"/>
        <end position="60"/>
    </location>
</feature>
<feature type="non-terminal residue" evidence="4">
    <location>
        <position position="1"/>
    </location>
</feature>
<dbReference type="Proteomes" id="UP001529510">
    <property type="component" value="Unassembled WGS sequence"/>
</dbReference>
<evidence type="ECO:0000256" key="2">
    <source>
        <dbReference type="SAM" id="Phobius"/>
    </source>
</evidence>
<gene>
    <name evidence="4" type="ORF">M9458_030995</name>
</gene>
<evidence type="ECO:0000313" key="5">
    <source>
        <dbReference type="Proteomes" id="UP001529510"/>
    </source>
</evidence>
<dbReference type="Pfam" id="PF19699">
    <property type="entry name" value="CLSTN_C"/>
    <property type="match status" value="1"/>
</dbReference>
<feature type="region of interest" description="Disordered" evidence="1">
    <location>
        <begin position="35"/>
        <end position="60"/>
    </location>
</feature>
<keyword evidence="2" id="KW-0812">Transmembrane</keyword>
<feature type="non-terminal residue" evidence="4">
    <location>
        <position position="60"/>
    </location>
</feature>
<evidence type="ECO:0000313" key="4">
    <source>
        <dbReference type="EMBL" id="KAL0175027.1"/>
    </source>
</evidence>
<reference evidence="4 5" key="1">
    <citation type="submission" date="2024-05" db="EMBL/GenBank/DDBJ databases">
        <title>Genome sequencing and assembly of Indian major carp, Cirrhinus mrigala (Hamilton, 1822).</title>
        <authorList>
            <person name="Mohindra V."/>
            <person name="Chowdhury L.M."/>
            <person name="Lal K."/>
            <person name="Jena J.K."/>
        </authorList>
    </citation>
    <scope>NUCLEOTIDE SEQUENCE [LARGE SCALE GENOMIC DNA]</scope>
    <source>
        <strain evidence="4">CM1030</strain>
        <tissue evidence="4">Blood</tissue>
    </source>
</reference>
<feature type="transmembrane region" description="Helical" evidence="2">
    <location>
        <begin position="6"/>
        <end position="24"/>
    </location>
</feature>
<dbReference type="EMBL" id="JAMKFB020000015">
    <property type="protein sequence ID" value="KAL0175027.1"/>
    <property type="molecule type" value="Genomic_DNA"/>
</dbReference>
<keyword evidence="5" id="KW-1185">Reference proteome</keyword>
<proteinExistence type="predicted"/>
<accession>A0ABD0PMA1</accession>
<dbReference type="InterPro" id="IPR045588">
    <property type="entry name" value="CLSTN_C"/>
</dbReference>
<sequence length="60" mass="6439">VPGVATAVIVVCIAALLVVLLSVYRLNQPQNQEHIHTHALPEKQADRDGSSLSITVNPLE</sequence>
<protein>
    <recommendedName>
        <fullName evidence="3">Calsyntenin C-terminal domain-containing protein</fullName>
    </recommendedName>
</protein>
<feature type="compositionally biased region" description="Polar residues" evidence="1">
    <location>
        <begin position="50"/>
        <end position="60"/>
    </location>
</feature>
<organism evidence="4 5">
    <name type="scientific">Cirrhinus mrigala</name>
    <name type="common">Mrigala</name>
    <dbReference type="NCBI Taxonomy" id="683832"/>
    <lineage>
        <taxon>Eukaryota</taxon>
        <taxon>Metazoa</taxon>
        <taxon>Chordata</taxon>
        <taxon>Craniata</taxon>
        <taxon>Vertebrata</taxon>
        <taxon>Euteleostomi</taxon>
        <taxon>Actinopterygii</taxon>
        <taxon>Neopterygii</taxon>
        <taxon>Teleostei</taxon>
        <taxon>Ostariophysi</taxon>
        <taxon>Cypriniformes</taxon>
        <taxon>Cyprinidae</taxon>
        <taxon>Labeoninae</taxon>
        <taxon>Labeonini</taxon>
        <taxon>Cirrhinus</taxon>
    </lineage>
</organism>
<feature type="compositionally biased region" description="Basic and acidic residues" evidence="1">
    <location>
        <begin position="35"/>
        <end position="49"/>
    </location>
</feature>
<keyword evidence="2" id="KW-0472">Membrane</keyword>